<feature type="region of interest" description="Disordered" evidence="1">
    <location>
        <begin position="57"/>
        <end position="92"/>
    </location>
</feature>
<evidence type="ECO:0000313" key="2">
    <source>
        <dbReference type="EMBL" id="RCK57454.1"/>
    </source>
</evidence>
<proteinExistence type="predicted"/>
<comment type="caution">
    <text evidence="2">The sequence shown here is derived from an EMBL/GenBank/DDBJ whole genome shotgun (WGS) entry which is preliminary data.</text>
</comment>
<evidence type="ECO:0000256" key="1">
    <source>
        <dbReference type="SAM" id="MobiDB-lite"/>
    </source>
</evidence>
<name>A0A367XV36_9ASCO</name>
<feature type="compositionally biased region" description="Low complexity" evidence="1">
    <location>
        <begin position="59"/>
        <end position="72"/>
    </location>
</feature>
<evidence type="ECO:0000313" key="3">
    <source>
        <dbReference type="Proteomes" id="UP000253472"/>
    </source>
</evidence>
<feature type="region of interest" description="Disordered" evidence="1">
    <location>
        <begin position="1"/>
        <end position="39"/>
    </location>
</feature>
<protein>
    <submittedName>
        <fullName evidence="2">Uncharacterized protein</fullName>
    </submittedName>
</protein>
<accession>A0A367XV36</accession>
<organism evidence="2 3">
    <name type="scientific">Candida viswanathii</name>
    <dbReference type="NCBI Taxonomy" id="5486"/>
    <lineage>
        <taxon>Eukaryota</taxon>
        <taxon>Fungi</taxon>
        <taxon>Dikarya</taxon>
        <taxon>Ascomycota</taxon>
        <taxon>Saccharomycotina</taxon>
        <taxon>Pichiomycetes</taxon>
        <taxon>Debaryomycetaceae</taxon>
        <taxon>Candida/Lodderomyces clade</taxon>
        <taxon>Candida</taxon>
    </lineage>
</organism>
<feature type="compositionally biased region" description="Polar residues" evidence="1">
    <location>
        <begin position="1"/>
        <end position="11"/>
    </location>
</feature>
<dbReference type="EMBL" id="QLNQ01000028">
    <property type="protein sequence ID" value="RCK57454.1"/>
    <property type="molecule type" value="Genomic_DNA"/>
</dbReference>
<feature type="compositionally biased region" description="Low complexity" evidence="1">
    <location>
        <begin position="12"/>
        <end position="21"/>
    </location>
</feature>
<reference evidence="2 3" key="1">
    <citation type="submission" date="2018-06" db="EMBL/GenBank/DDBJ databases">
        <title>Whole genome sequencing of Candida tropicalis (genome annotated by CSBL at Korea University).</title>
        <authorList>
            <person name="Ahn J."/>
        </authorList>
    </citation>
    <scope>NUCLEOTIDE SEQUENCE [LARGE SCALE GENOMIC DNA]</scope>
    <source>
        <strain evidence="2 3">ATCC 20962</strain>
    </source>
</reference>
<keyword evidence="3" id="KW-1185">Reference proteome</keyword>
<gene>
    <name evidence="2" type="ORF">Cantr_06172</name>
</gene>
<sequence>MSSATNVPGFTSSSSEVGSSSFDLQLAIPEPTASPTSPVIVTDATTSTESILCSEVYDSSSEGSFESRSSTSLTIVESTSSFDNDVSTPSTG</sequence>
<dbReference type="Proteomes" id="UP000253472">
    <property type="component" value="Unassembled WGS sequence"/>
</dbReference>
<feature type="compositionally biased region" description="Polar residues" evidence="1">
    <location>
        <begin position="73"/>
        <end position="92"/>
    </location>
</feature>
<dbReference type="AlphaFoldDB" id="A0A367XV36"/>